<name>A0A4R5K5W3_9BACL</name>
<proteinExistence type="predicted"/>
<sequence length="265" mass="30456">MIRSGITTPGLGLQNTKFDLARDRKQELASGTFTEQLRQDLLRRGVVLSDNVRVERRFGCWIIKDEDDGRRYSVLEDRNGRLMFHGEYEISQGFKKWTELGASKLGLLELYSVEPVFTSDDDAIVKEALEFAQGPRKWVKAGFHTGLTAYETWKRALDNRRADGFGTAYNASVWQECRMLASQFLQEASERIGGSTALELREAARWYDSVAQELNILTERFPFHQRNPEHIRDEVALDQASRALSRAQIAENRAMEKLQRIVHMI</sequence>
<evidence type="ECO:0000313" key="1">
    <source>
        <dbReference type="EMBL" id="TDF88868.1"/>
    </source>
</evidence>
<organism evidence="1 2">
    <name type="scientific">Paenibacillus piri</name>
    <dbReference type="NCBI Taxonomy" id="2547395"/>
    <lineage>
        <taxon>Bacteria</taxon>
        <taxon>Bacillati</taxon>
        <taxon>Bacillota</taxon>
        <taxon>Bacilli</taxon>
        <taxon>Bacillales</taxon>
        <taxon>Paenibacillaceae</taxon>
        <taxon>Paenibacillus</taxon>
    </lineage>
</organism>
<accession>A0A4R5K5W3</accession>
<dbReference type="OrthoDB" id="2539234at2"/>
<dbReference type="AlphaFoldDB" id="A0A4R5K5W3"/>
<gene>
    <name evidence="1" type="ORF">E1757_35165</name>
</gene>
<comment type="caution">
    <text evidence="1">The sequence shown here is derived from an EMBL/GenBank/DDBJ whole genome shotgun (WGS) entry which is preliminary data.</text>
</comment>
<reference evidence="1 2" key="1">
    <citation type="submission" date="2019-03" db="EMBL/GenBank/DDBJ databases">
        <title>This is whole genome sequence of Paenibacillus sp MS74 strain.</title>
        <authorList>
            <person name="Trinh H.N."/>
        </authorList>
    </citation>
    <scope>NUCLEOTIDE SEQUENCE [LARGE SCALE GENOMIC DNA]</scope>
    <source>
        <strain evidence="1 2">MS74</strain>
    </source>
</reference>
<keyword evidence="2" id="KW-1185">Reference proteome</keyword>
<dbReference type="EMBL" id="SMRT01000040">
    <property type="protein sequence ID" value="TDF88868.1"/>
    <property type="molecule type" value="Genomic_DNA"/>
</dbReference>
<dbReference type="RefSeq" id="WP_133237086.1">
    <property type="nucleotide sequence ID" value="NZ_SMRT01000040.1"/>
</dbReference>
<evidence type="ECO:0000313" key="2">
    <source>
        <dbReference type="Proteomes" id="UP000295636"/>
    </source>
</evidence>
<protein>
    <submittedName>
        <fullName evidence="1">Uncharacterized protein</fullName>
    </submittedName>
</protein>
<dbReference type="Proteomes" id="UP000295636">
    <property type="component" value="Unassembled WGS sequence"/>
</dbReference>